<sequence>MSSNAPSNIGVTDGALLMGTFIASVAFGITLMQTYVYFTAFPNDPRLIHATVWVLLIFDTGHITLAWHMMYHWLILNFDNPEALGIVVWSLNITVILTGLITLIVQSFYARRVFILSNRNWFLTITIIILAIVRLVVGIVNAVKFFQLKYIALFPKACGPIVGLSLGAGTAADVLITASLVYLLRGHKTGFNVLILIPITRISTDTIVNRIVFYTVNTGLLTSVVGIVVIITFVSIPHDMIYFSIYLTLSKLYINALLATLNARRATRGCGVEDSTLSMSLAARVGGTHQSGQFSMNAMHGGKTDTITPVVHVVTTTTTDSRYPPEDNKTDGCTFTDPESSMYIPEV</sequence>
<feature type="transmembrane region" description="Helical" evidence="2">
    <location>
        <begin position="86"/>
        <end position="109"/>
    </location>
</feature>
<dbReference type="OrthoDB" id="3214861at2759"/>
<feature type="transmembrane region" description="Helical" evidence="2">
    <location>
        <begin position="211"/>
        <end position="234"/>
    </location>
</feature>
<dbReference type="Proteomes" id="UP000287166">
    <property type="component" value="Unassembled WGS sequence"/>
</dbReference>
<accession>A0A401GYJ7</accession>
<dbReference type="GeneID" id="38784121"/>
<dbReference type="AlphaFoldDB" id="A0A401GYJ7"/>
<proteinExistence type="predicted"/>
<organism evidence="4 5">
    <name type="scientific">Sparassis crispa</name>
    <dbReference type="NCBI Taxonomy" id="139825"/>
    <lineage>
        <taxon>Eukaryota</taxon>
        <taxon>Fungi</taxon>
        <taxon>Dikarya</taxon>
        <taxon>Basidiomycota</taxon>
        <taxon>Agaricomycotina</taxon>
        <taxon>Agaricomycetes</taxon>
        <taxon>Polyporales</taxon>
        <taxon>Sparassidaceae</taxon>
        <taxon>Sparassis</taxon>
    </lineage>
</organism>
<evidence type="ECO:0000256" key="2">
    <source>
        <dbReference type="SAM" id="Phobius"/>
    </source>
</evidence>
<keyword evidence="5" id="KW-1185">Reference proteome</keyword>
<feature type="transmembrane region" description="Helical" evidence="2">
    <location>
        <begin position="240"/>
        <end position="258"/>
    </location>
</feature>
<name>A0A401GYJ7_9APHY</name>
<evidence type="ECO:0000313" key="5">
    <source>
        <dbReference type="Proteomes" id="UP000287166"/>
    </source>
</evidence>
<keyword evidence="2" id="KW-0472">Membrane</keyword>
<evidence type="ECO:0000259" key="3">
    <source>
        <dbReference type="Pfam" id="PF20152"/>
    </source>
</evidence>
<comment type="caution">
    <text evidence="4">The sequence shown here is derived from an EMBL/GenBank/DDBJ whole genome shotgun (WGS) entry which is preliminary data.</text>
</comment>
<dbReference type="Pfam" id="PF20152">
    <property type="entry name" value="DUF6534"/>
    <property type="match status" value="1"/>
</dbReference>
<dbReference type="EMBL" id="BFAD01000010">
    <property type="protein sequence ID" value="GBE87204.1"/>
    <property type="molecule type" value="Genomic_DNA"/>
</dbReference>
<dbReference type="InterPro" id="IPR045339">
    <property type="entry name" value="DUF6534"/>
</dbReference>
<reference evidence="4 5" key="1">
    <citation type="journal article" date="2018" name="Sci. Rep.">
        <title>Genome sequence of the cauliflower mushroom Sparassis crispa (Hanabiratake) and its association with beneficial usage.</title>
        <authorList>
            <person name="Kiyama R."/>
            <person name="Furutani Y."/>
            <person name="Kawaguchi K."/>
            <person name="Nakanishi T."/>
        </authorList>
    </citation>
    <scope>NUCLEOTIDE SEQUENCE [LARGE SCALE GENOMIC DNA]</scope>
</reference>
<feature type="transmembrane region" description="Helical" evidence="2">
    <location>
        <begin position="50"/>
        <end position="74"/>
    </location>
</feature>
<evidence type="ECO:0000313" key="4">
    <source>
        <dbReference type="EMBL" id="GBE87204.1"/>
    </source>
</evidence>
<feature type="domain" description="DUF6534" evidence="3">
    <location>
        <begin position="170"/>
        <end position="265"/>
    </location>
</feature>
<feature type="transmembrane region" description="Helical" evidence="2">
    <location>
        <begin position="161"/>
        <end position="184"/>
    </location>
</feature>
<evidence type="ECO:0000256" key="1">
    <source>
        <dbReference type="SAM" id="MobiDB-lite"/>
    </source>
</evidence>
<feature type="transmembrane region" description="Helical" evidence="2">
    <location>
        <begin position="15"/>
        <end position="38"/>
    </location>
</feature>
<protein>
    <recommendedName>
        <fullName evidence="3">DUF6534 domain-containing protein</fullName>
    </recommendedName>
</protein>
<feature type="region of interest" description="Disordered" evidence="1">
    <location>
        <begin position="318"/>
        <end position="337"/>
    </location>
</feature>
<dbReference type="PANTHER" id="PTHR40465">
    <property type="entry name" value="CHROMOSOME 1, WHOLE GENOME SHOTGUN SEQUENCE"/>
    <property type="match status" value="1"/>
</dbReference>
<dbReference type="RefSeq" id="XP_027618117.1">
    <property type="nucleotide sequence ID" value="XM_027762316.1"/>
</dbReference>
<dbReference type="PANTHER" id="PTHR40465:SF1">
    <property type="entry name" value="DUF6534 DOMAIN-CONTAINING PROTEIN"/>
    <property type="match status" value="1"/>
</dbReference>
<dbReference type="InParanoid" id="A0A401GYJ7"/>
<gene>
    <name evidence="4" type="ORF">SCP_1004510</name>
</gene>
<feature type="transmembrane region" description="Helical" evidence="2">
    <location>
        <begin position="121"/>
        <end position="141"/>
    </location>
</feature>
<keyword evidence="2" id="KW-0812">Transmembrane</keyword>
<keyword evidence="2" id="KW-1133">Transmembrane helix</keyword>